<gene>
    <name evidence="1" type="ORF">V1517DRAFT_280227</name>
</gene>
<reference evidence="2" key="1">
    <citation type="journal article" date="2024" name="Front. Bioeng. Biotechnol.">
        <title>Genome-scale model development and genomic sequencing of the oleaginous clade Lipomyces.</title>
        <authorList>
            <person name="Czajka J.J."/>
            <person name="Han Y."/>
            <person name="Kim J."/>
            <person name="Mondo S.J."/>
            <person name="Hofstad B.A."/>
            <person name="Robles A."/>
            <person name="Haridas S."/>
            <person name="Riley R."/>
            <person name="LaButti K."/>
            <person name="Pangilinan J."/>
            <person name="Andreopoulos W."/>
            <person name="Lipzen A."/>
            <person name="Yan J."/>
            <person name="Wang M."/>
            <person name="Ng V."/>
            <person name="Grigoriev I.V."/>
            <person name="Spatafora J.W."/>
            <person name="Magnuson J.K."/>
            <person name="Baker S.E."/>
            <person name="Pomraning K.R."/>
        </authorList>
    </citation>
    <scope>NUCLEOTIDE SEQUENCE [LARGE SCALE GENOMIC DNA]</scope>
    <source>
        <strain evidence="2">CBS 10300</strain>
    </source>
</reference>
<keyword evidence="2" id="KW-1185">Reference proteome</keyword>
<accession>A0ACC3TI41</accession>
<evidence type="ECO:0000313" key="1">
    <source>
        <dbReference type="EMBL" id="KAK9320325.1"/>
    </source>
</evidence>
<sequence length="400" mass="46885">MCTNAATLPRLFATRKAVIRLYRNLFKEVCYFFDDHSRNFLWSRIRHKFSKYRNETDPAFIEHVYRRGKADLRKLRRANAGEMDKIMLVLKMAWGKSGEIMDAKINNVIKHRQIDQFPISPRKLSVASLSPIEFSDEQLDLIFGTYPNLYPPPDSQDLVPEDSLYNEILAVDMDISRTHFDEGAEVTLRDNPADSRYIDFDNSKSVVHKAVTYPPYSDLPIRCIRYSGPFRALISFNRQKPKPEFPTPRLQYAAEQPELSVRRINNIEKRHFQKLLKKVKKNMAVDKYVIESALQKVTPLDRLSTSSGRKYKGMRYAYPDLPDFHKHSAFCTKDRSSSRYSVADQKSRRSSSRRPRYIRRRYESLIKTSPVLQVDDKGNWKADTFRLPKKEPPSVEDWML</sequence>
<protein>
    <submittedName>
        <fullName evidence="1">Uncharacterized protein</fullName>
    </submittedName>
</protein>
<proteinExistence type="predicted"/>
<dbReference type="EMBL" id="MU970134">
    <property type="protein sequence ID" value="KAK9320325.1"/>
    <property type="molecule type" value="Genomic_DNA"/>
</dbReference>
<evidence type="ECO:0000313" key="2">
    <source>
        <dbReference type="Proteomes" id="UP001489719"/>
    </source>
</evidence>
<dbReference type="Proteomes" id="UP001489719">
    <property type="component" value="Unassembled WGS sequence"/>
</dbReference>
<comment type="caution">
    <text evidence="1">The sequence shown here is derived from an EMBL/GenBank/DDBJ whole genome shotgun (WGS) entry which is preliminary data.</text>
</comment>
<organism evidence="1 2">
    <name type="scientific">Lipomyces orientalis</name>
    <dbReference type="NCBI Taxonomy" id="1233043"/>
    <lineage>
        <taxon>Eukaryota</taxon>
        <taxon>Fungi</taxon>
        <taxon>Dikarya</taxon>
        <taxon>Ascomycota</taxon>
        <taxon>Saccharomycotina</taxon>
        <taxon>Lipomycetes</taxon>
        <taxon>Lipomycetales</taxon>
        <taxon>Lipomycetaceae</taxon>
        <taxon>Lipomyces</taxon>
    </lineage>
</organism>
<name>A0ACC3TI41_9ASCO</name>